<keyword evidence="1" id="KW-0560">Oxidoreductase</keyword>
<accession>A0A6A6ZIE8</accession>
<dbReference type="PANTHER" id="PTHR43157:SF35">
    <property type="entry name" value="DEHYDROGENASE_REDUCTASE FAMILY PROTEIN, PUTATIVE-RELATED"/>
    <property type="match status" value="1"/>
</dbReference>
<evidence type="ECO:0000313" key="2">
    <source>
        <dbReference type="EMBL" id="KAF2820658.1"/>
    </source>
</evidence>
<evidence type="ECO:0000256" key="1">
    <source>
        <dbReference type="ARBA" id="ARBA00023002"/>
    </source>
</evidence>
<dbReference type="EMBL" id="MU006240">
    <property type="protein sequence ID" value="KAF2820658.1"/>
    <property type="molecule type" value="Genomic_DNA"/>
</dbReference>
<dbReference type="Gene3D" id="3.40.50.720">
    <property type="entry name" value="NAD(P)-binding Rossmann-like Domain"/>
    <property type="match status" value="1"/>
</dbReference>
<protein>
    <submittedName>
        <fullName evidence="2">NAD(P)-binding protein</fullName>
    </submittedName>
</protein>
<dbReference type="Pfam" id="PF00106">
    <property type="entry name" value="adh_short"/>
    <property type="match status" value="1"/>
</dbReference>
<dbReference type="SUPFAM" id="SSF51735">
    <property type="entry name" value="NAD(P)-binding Rossmann-fold domains"/>
    <property type="match status" value="1"/>
</dbReference>
<dbReference type="PRINTS" id="PR00081">
    <property type="entry name" value="GDHRDH"/>
</dbReference>
<gene>
    <name evidence="2" type="ORF">CC86DRAFT_374322</name>
</gene>
<reference evidence="2" key="1">
    <citation type="journal article" date="2020" name="Stud. Mycol.">
        <title>101 Dothideomycetes genomes: a test case for predicting lifestyles and emergence of pathogens.</title>
        <authorList>
            <person name="Haridas S."/>
            <person name="Albert R."/>
            <person name="Binder M."/>
            <person name="Bloem J."/>
            <person name="Labutti K."/>
            <person name="Salamov A."/>
            <person name="Andreopoulos B."/>
            <person name="Baker S."/>
            <person name="Barry K."/>
            <person name="Bills G."/>
            <person name="Bluhm B."/>
            <person name="Cannon C."/>
            <person name="Castanera R."/>
            <person name="Culley D."/>
            <person name="Daum C."/>
            <person name="Ezra D."/>
            <person name="Gonzalez J."/>
            <person name="Henrissat B."/>
            <person name="Kuo A."/>
            <person name="Liang C."/>
            <person name="Lipzen A."/>
            <person name="Lutzoni F."/>
            <person name="Magnuson J."/>
            <person name="Mondo S."/>
            <person name="Nolan M."/>
            <person name="Ohm R."/>
            <person name="Pangilinan J."/>
            <person name="Park H.-J."/>
            <person name="Ramirez L."/>
            <person name="Alfaro M."/>
            <person name="Sun H."/>
            <person name="Tritt A."/>
            <person name="Yoshinaga Y."/>
            <person name="Zwiers L.-H."/>
            <person name="Turgeon B."/>
            <person name="Goodwin S."/>
            <person name="Spatafora J."/>
            <person name="Crous P."/>
            <person name="Grigoriev I."/>
        </authorList>
    </citation>
    <scope>NUCLEOTIDE SEQUENCE</scope>
    <source>
        <strain evidence="2">CBS 113818</strain>
    </source>
</reference>
<dbReference type="AlphaFoldDB" id="A0A6A6ZIE8"/>
<proteinExistence type="predicted"/>
<keyword evidence="3" id="KW-1185">Reference proteome</keyword>
<name>A0A6A6ZIE8_9PLEO</name>
<dbReference type="InterPro" id="IPR002347">
    <property type="entry name" value="SDR_fam"/>
</dbReference>
<dbReference type="Proteomes" id="UP000799424">
    <property type="component" value="Unassembled WGS sequence"/>
</dbReference>
<evidence type="ECO:0000313" key="3">
    <source>
        <dbReference type="Proteomes" id="UP000799424"/>
    </source>
</evidence>
<dbReference type="InterPro" id="IPR036291">
    <property type="entry name" value="NAD(P)-bd_dom_sf"/>
</dbReference>
<dbReference type="PANTHER" id="PTHR43157">
    <property type="entry name" value="PHOSPHATIDYLINOSITOL-GLYCAN BIOSYNTHESIS CLASS F PROTEIN-RELATED"/>
    <property type="match status" value="1"/>
</dbReference>
<dbReference type="OrthoDB" id="542013at2759"/>
<sequence>MSSKLESKASSEATPFGFLRRQFTKPKPLPPGTKLTNHVAIVTGSNVGLGLEASRQFLQLGLAHLVMGVRSQSKGAAAAAKLQKEFPSATISVWLIDLESYDSVRAFVEKCATLPRIDIAILNAGLVQEKYTVIPDTKHELTLQVNFLSTVLLAILLLPLLKAKKAADASRPPVLSIVGSDIAYSATLDSNQPILPQFDDATSYSQLQWYAKSKLLLVPFVAKLAEFVNPEDVLINVSNPGMTKGTAFFRGVPPFLKPLLAFGQILVARSVAVGASCYVDAAVAQGRESHGSFTSEWTVKPYPKLMYEPAGVEMKERLWVETMAELESVGAGDVVKSLAENSAAA</sequence>
<dbReference type="GO" id="GO:0016491">
    <property type="term" value="F:oxidoreductase activity"/>
    <property type="evidence" value="ECO:0007669"/>
    <property type="project" value="UniProtKB-KW"/>
</dbReference>
<organism evidence="2 3">
    <name type="scientific">Ophiobolus disseminans</name>
    <dbReference type="NCBI Taxonomy" id="1469910"/>
    <lineage>
        <taxon>Eukaryota</taxon>
        <taxon>Fungi</taxon>
        <taxon>Dikarya</taxon>
        <taxon>Ascomycota</taxon>
        <taxon>Pezizomycotina</taxon>
        <taxon>Dothideomycetes</taxon>
        <taxon>Pleosporomycetidae</taxon>
        <taxon>Pleosporales</taxon>
        <taxon>Pleosporineae</taxon>
        <taxon>Phaeosphaeriaceae</taxon>
        <taxon>Ophiobolus</taxon>
    </lineage>
</organism>